<comment type="caution">
    <text evidence="2">The sequence shown here is derived from an EMBL/GenBank/DDBJ whole genome shotgun (WGS) entry which is preliminary data.</text>
</comment>
<reference evidence="2 3" key="2">
    <citation type="journal article" date="2023" name="Mol. Biol. Evol.">
        <title>Genomics of Secondarily Temperate Adaptation in the Only Non-Antarctic Icefish.</title>
        <authorList>
            <person name="Rivera-Colon A.G."/>
            <person name="Rayamajhi N."/>
            <person name="Minhas B.F."/>
            <person name="Madrigal G."/>
            <person name="Bilyk K.T."/>
            <person name="Yoon V."/>
            <person name="Hune M."/>
            <person name="Gregory S."/>
            <person name="Cheng C.H.C."/>
            <person name="Catchen J.M."/>
        </authorList>
    </citation>
    <scope>NUCLEOTIDE SEQUENCE [LARGE SCALE GENOMIC DNA]</scope>
    <source>
        <strain evidence="2">JMC-PN-2008</strain>
    </source>
</reference>
<feature type="region of interest" description="Disordered" evidence="1">
    <location>
        <begin position="1"/>
        <end position="40"/>
    </location>
</feature>
<feature type="compositionally biased region" description="Polar residues" evidence="1">
    <location>
        <begin position="16"/>
        <end position="32"/>
    </location>
</feature>
<reference evidence="2 3" key="1">
    <citation type="journal article" date="2023" name="Genes (Basel)">
        <title>Chromosome-Level Genome Assembly and Circadian Gene Repertoire of the Patagonia Blennie Eleginops maclovinus-The Closest Ancestral Proxy of Antarctic Cryonotothenioids.</title>
        <authorList>
            <person name="Cheng C.C."/>
            <person name="Rivera-Colon A.G."/>
            <person name="Minhas B.F."/>
            <person name="Wilson L."/>
            <person name="Rayamajhi N."/>
            <person name="Vargas-Chacoff L."/>
            <person name="Catchen J.M."/>
        </authorList>
    </citation>
    <scope>NUCLEOTIDE SEQUENCE [LARGE SCALE GENOMIC DNA]</scope>
    <source>
        <strain evidence="2">JMC-PN-2008</strain>
    </source>
</reference>
<evidence type="ECO:0000313" key="2">
    <source>
        <dbReference type="EMBL" id="KAK5861551.1"/>
    </source>
</evidence>
<evidence type="ECO:0008006" key="4">
    <source>
        <dbReference type="Google" id="ProtNLM"/>
    </source>
</evidence>
<protein>
    <recommendedName>
        <fullName evidence="4">Tesmin/TSO1-like CXC domain-containing protein</fullName>
    </recommendedName>
</protein>
<organism evidence="2 3">
    <name type="scientific">Eleginops maclovinus</name>
    <name type="common">Patagonian blennie</name>
    <name type="synonym">Eleginus maclovinus</name>
    <dbReference type="NCBI Taxonomy" id="56733"/>
    <lineage>
        <taxon>Eukaryota</taxon>
        <taxon>Metazoa</taxon>
        <taxon>Chordata</taxon>
        <taxon>Craniata</taxon>
        <taxon>Vertebrata</taxon>
        <taxon>Euteleostomi</taxon>
        <taxon>Actinopterygii</taxon>
        <taxon>Neopterygii</taxon>
        <taxon>Teleostei</taxon>
        <taxon>Neoteleostei</taxon>
        <taxon>Acanthomorphata</taxon>
        <taxon>Eupercaria</taxon>
        <taxon>Perciformes</taxon>
        <taxon>Notothenioidei</taxon>
        <taxon>Eleginopidae</taxon>
        <taxon>Eleginops</taxon>
    </lineage>
</organism>
<dbReference type="AlphaFoldDB" id="A0AAN8AG65"/>
<dbReference type="PANTHER" id="PTHR47018:SF1">
    <property type="entry name" value="TESMIN_TSO1-LIKE CXC DOMAIN-CONTAINING PROTEIN"/>
    <property type="match status" value="1"/>
</dbReference>
<sequence>MDNIDHNPTATTATTSFHGTSISVFQHPTSNDQGEKREELRLGKYKVKRVPELPDSFTDIHPAFFTKKKPSPPPSTSTDLPDASLLRSQIALEYEWLEKITVTEGPVDVTWSAHHASKKRGPAFEVSITSLLPLLRDQAHSVATVKHVMDKIKDIVAFLNPGQVPVLAADQPIYAVAKQVQWHWPEKYGEDDFVIMFGGLHIEMAALKSIGTLLQDSGWTGALVEAGIASPGTAESFLTASSITKTRQMHQITACSLYKLLKAAYHNHNEEMLDFEAWCEKRKQQSPQFEFWHLVLSMELVILLLIRSFREANFSLYCQSLAELIPYFFANNNVNYARWLPIHLRDMVTLKHRHPEIAQEFQSGKFVVHKSARDFSAIAMDQAHEQANAVIKSSGGAIGITEDPSALRRWMIAGPEVSRLVLQYEASSSAREGAKHTSHHEQTANAQISFLDRVKKLTSVLEDLGNPFAEESHDLFSLDTKDIANPSVAMFIHTHFERGSARFQEFMKGLEEKDPKIYEPIKKNYTNFFHHGSPSVHFSKEKVLKEDCQLFSKLFISCPSRECDLKEFFKHENQPFPAALSDGGRLHTAQKAQLAAILESLVPIYDTEPEVETCIIDGSALINSLPPRSSKTFGDYASFEFLPKLEGYSVKYKRTDIVFDIYRQSSLKAETRSKRGHGARRKVTCNGKIPTNWRNFLRNDDNKTELFHFLADKVAQTFSPNVLIVTKEEQAVSNQSIDLDEVSSCTHEEADTRIFVHAKHAVNNGSKNIMVKANDTDVLVIAVSALPVLQAAGLQQLWIAFGQGVNMRWIPVHDLCQCIGRERSRGILFFHAFTGCDVVSAFRGKGKKTAWQTWGVFDEACEVFTKLRHYPPRIGDSDLNILERFVVMMYDKSSEAAGVDDARLDLFARKQRSYEAIPPTKASLLQHIKRAAFQAGCIWSQATVLQPEPESPSEWGWTKIDDQWQVLWTELSPIAESCQQLTKCGCKGECQGRCKCYQFGLTCTALCSCRCLA</sequence>
<name>A0AAN8AG65_ELEMC</name>
<dbReference type="EMBL" id="JAUZQC010000013">
    <property type="protein sequence ID" value="KAK5861551.1"/>
    <property type="molecule type" value="Genomic_DNA"/>
</dbReference>
<gene>
    <name evidence="2" type="ORF">PBY51_022940</name>
</gene>
<proteinExistence type="predicted"/>
<feature type="region of interest" description="Disordered" evidence="1">
    <location>
        <begin position="63"/>
        <end position="82"/>
    </location>
</feature>
<evidence type="ECO:0000313" key="3">
    <source>
        <dbReference type="Proteomes" id="UP001346869"/>
    </source>
</evidence>
<evidence type="ECO:0000256" key="1">
    <source>
        <dbReference type="SAM" id="MobiDB-lite"/>
    </source>
</evidence>
<dbReference type="Proteomes" id="UP001346869">
    <property type="component" value="Unassembled WGS sequence"/>
</dbReference>
<accession>A0AAN8AG65</accession>
<dbReference type="PANTHER" id="PTHR47018">
    <property type="entry name" value="CXC DOMAIN-CONTAINING PROTEIN-RELATED"/>
    <property type="match status" value="1"/>
</dbReference>
<keyword evidence="3" id="KW-1185">Reference proteome</keyword>